<sequence>MRWNELIQQVRVSGQYTTDAEAERVLRAVLTVLGAHITGDERRALTRCLPVEAACILARQTPAAQPLTAPEFVDAVAGRLGDLTPPAARWGVGSVLGVVADCAGDDLTRRITALLPRGYALLFGRAELAPAA</sequence>
<dbReference type="Pfam" id="PF10025">
    <property type="entry name" value="DUF2267"/>
    <property type="match status" value="1"/>
</dbReference>
<protein>
    <recommendedName>
        <fullName evidence="3">DUF2267 domain-containing protein</fullName>
    </recommendedName>
</protein>
<dbReference type="EMBL" id="BAAAUD010000021">
    <property type="protein sequence ID" value="GAA2937077.1"/>
    <property type="molecule type" value="Genomic_DNA"/>
</dbReference>
<dbReference type="Proteomes" id="UP001500403">
    <property type="component" value="Unassembled WGS sequence"/>
</dbReference>
<dbReference type="RefSeq" id="WP_344494077.1">
    <property type="nucleotide sequence ID" value="NZ_BAAAUD010000021.1"/>
</dbReference>
<evidence type="ECO:0008006" key="3">
    <source>
        <dbReference type="Google" id="ProtNLM"/>
    </source>
</evidence>
<keyword evidence="2" id="KW-1185">Reference proteome</keyword>
<dbReference type="Gene3D" id="1.10.490.110">
    <property type="entry name" value="Uncharacterized conserved protein DUF2267"/>
    <property type="match status" value="1"/>
</dbReference>
<organism evidence="1 2">
    <name type="scientific">Streptomyces enissocaesilis</name>
    <dbReference type="NCBI Taxonomy" id="332589"/>
    <lineage>
        <taxon>Bacteria</taxon>
        <taxon>Bacillati</taxon>
        <taxon>Actinomycetota</taxon>
        <taxon>Actinomycetes</taxon>
        <taxon>Kitasatosporales</taxon>
        <taxon>Streptomycetaceae</taxon>
        <taxon>Streptomyces</taxon>
        <taxon>Streptomyces rochei group</taxon>
    </lineage>
</organism>
<gene>
    <name evidence="1" type="ORF">GCM10010446_22870</name>
</gene>
<proteinExistence type="predicted"/>
<dbReference type="InterPro" id="IPR018727">
    <property type="entry name" value="DUF2267"/>
</dbReference>
<evidence type="ECO:0000313" key="1">
    <source>
        <dbReference type="EMBL" id="GAA2937077.1"/>
    </source>
</evidence>
<name>A0ABP6JLP5_9ACTN</name>
<accession>A0ABP6JLP5</accession>
<dbReference type="InterPro" id="IPR038282">
    <property type="entry name" value="DUF2267_sf"/>
</dbReference>
<evidence type="ECO:0000313" key="2">
    <source>
        <dbReference type="Proteomes" id="UP001500403"/>
    </source>
</evidence>
<reference evidence="2" key="1">
    <citation type="journal article" date="2019" name="Int. J. Syst. Evol. Microbiol.">
        <title>The Global Catalogue of Microorganisms (GCM) 10K type strain sequencing project: providing services to taxonomists for standard genome sequencing and annotation.</title>
        <authorList>
            <consortium name="The Broad Institute Genomics Platform"/>
            <consortium name="The Broad Institute Genome Sequencing Center for Infectious Disease"/>
            <person name="Wu L."/>
            <person name="Ma J."/>
        </authorList>
    </citation>
    <scope>NUCLEOTIDE SEQUENCE [LARGE SCALE GENOMIC DNA]</scope>
    <source>
        <strain evidence="2">JCM 9088</strain>
    </source>
</reference>
<comment type="caution">
    <text evidence="1">The sequence shown here is derived from an EMBL/GenBank/DDBJ whole genome shotgun (WGS) entry which is preliminary data.</text>
</comment>